<evidence type="ECO:0000313" key="2">
    <source>
        <dbReference type="Proteomes" id="UP001164250"/>
    </source>
</evidence>
<sequence length="350" mass="38032">MLLQCCNCVPSSQNTFFLAFSRPKTHLSSNFGLGRFRNPKRPSSKFTCAIKLGFEDIAEIVHNKVLISAGVSAAVGQLSKPFTGSLLYGRSLDLKAAIQAGGFPSTHSSSVVAAATCLALERGFADSFFGLTLVYAGLVMYDAQRNNDWCYVKLRNCFLQNEDFLRSIEIGNLPFSVGSLETWDLMVEMGLGTSDRTLFGVLLGTSLTPVRLSILVFAYEFTIRTSLKAFGVRREVGIHAKTLNNLLSKTQQVNSTVSQDIDNVIDCQQGDSTKLKMDSLGPTPFSSTNVPPLLLNQTKQMLMSSVEEGSERSGDINSAVLKESIGHTEVEVIAGAFLGFFVSLAVYAIM</sequence>
<proteinExistence type="predicted"/>
<organism evidence="1 2">
    <name type="scientific">Pistacia atlantica</name>
    <dbReference type="NCBI Taxonomy" id="434234"/>
    <lineage>
        <taxon>Eukaryota</taxon>
        <taxon>Viridiplantae</taxon>
        <taxon>Streptophyta</taxon>
        <taxon>Embryophyta</taxon>
        <taxon>Tracheophyta</taxon>
        <taxon>Spermatophyta</taxon>
        <taxon>Magnoliopsida</taxon>
        <taxon>eudicotyledons</taxon>
        <taxon>Gunneridae</taxon>
        <taxon>Pentapetalae</taxon>
        <taxon>rosids</taxon>
        <taxon>malvids</taxon>
        <taxon>Sapindales</taxon>
        <taxon>Anacardiaceae</taxon>
        <taxon>Pistacia</taxon>
    </lineage>
</organism>
<comment type="caution">
    <text evidence="1">The sequence shown here is derived from an EMBL/GenBank/DDBJ whole genome shotgun (WGS) entry which is preliminary data.</text>
</comment>
<dbReference type="Proteomes" id="UP001164250">
    <property type="component" value="Chromosome 4"/>
</dbReference>
<name>A0ACC1BL91_9ROSI</name>
<gene>
    <name evidence="1" type="ORF">Patl1_19760</name>
</gene>
<reference evidence="2" key="1">
    <citation type="journal article" date="2023" name="G3 (Bethesda)">
        <title>Genome assembly and association tests identify interacting loci associated with vigor, precocity, and sex in interspecific pistachio rootstocks.</title>
        <authorList>
            <person name="Palmer W."/>
            <person name="Jacygrad E."/>
            <person name="Sagayaradj S."/>
            <person name="Cavanaugh K."/>
            <person name="Han R."/>
            <person name="Bertier L."/>
            <person name="Beede B."/>
            <person name="Kafkas S."/>
            <person name="Golino D."/>
            <person name="Preece J."/>
            <person name="Michelmore R."/>
        </authorList>
    </citation>
    <scope>NUCLEOTIDE SEQUENCE [LARGE SCALE GENOMIC DNA]</scope>
</reference>
<protein>
    <submittedName>
        <fullName evidence="1">Uncharacterized protein</fullName>
    </submittedName>
</protein>
<evidence type="ECO:0000313" key="1">
    <source>
        <dbReference type="EMBL" id="KAJ0099636.1"/>
    </source>
</evidence>
<dbReference type="EMBL" id="CM047900">
    <property type="protein sequence ID" value="KAJ0099636.1"/>
    <property type="molecule type" value="Genomic_DNA"/>
</dbReference>
<keyword evidence="2" id="KW-1185">Reference proteome</keyword>
<accession>A0ACC1BL91</accession>